<feature type="compositionally biased region" description="Low complexity" evidence="2">
    <location>
        <begin position="281"/>
        <end position="294"/>
    </location>
</feature>
<feature type="region of interest" description="Disordered" evidence="2">
    <location>
        <begin position="36"/>
        <end position="101"/>
    </location>
</feature>
<dbReference type="InterPro" id="IPR051133">
    <property type="entry name" value="Adapter_Engulfment-Domain"/>
</dbReference>
<dbReference type="InterPro" id="IPR011993">
    <property type="entry name" value="PH-like_dom_sf"/>
</dbReference>
<evidence type="ECO:0000256" key="2">
    <source>
        <dbReference type="SAM" id="MobiDB-lite"/>
    </source>
</evidence>
<feature type="region of interest" description="Disordered" evidence="2">
    <location>
        <begin position="1"/>
        <end position="23"/>
    </location>
</feature>
<feature type="region of interest" description="Disordered" evidence="2">
    <location>
        <begin position="244"/>
        <end position="343"/>
    </location>
</feature>
<feature type="compositionally biased region" description="Low complexity" evidence="2">
    <location>
        <begin position="640"/>
        <end position="651"/>
    </location>
</feature>
<feature type="compositionally biased region" description="Polar residues" evidence="2">
    <location>
        <begin position="244"/>
        <end position="271"/>
    </location>
</feature>
<dbReference type="Gene3D" id="2.30.29.30">
    <property type="entry name" value="Pleckstrin-homology domain (PH domain)/Phosphotyrosine-binding domain (PTB)"/>
    <property type="match status" value="1"/>
</dbReference>
<accession>A0A7E5VHG8</accession>
<evidence type="ECO:0000256" key="1">
    <source>
        <dbReference type="SAM" id="Coils"/>
    </source>
</evidence>
<dbReference type="GO" id="GO:0050998">
    <property type="term" value="F:nitric-oxide synthase binding"/>
    <property type="evidence" value="ECO:0007669"/>
    <property type="project" value="TreeGrafter"/>
</dbReference>
<dbReference type="GeneID" id="113493936"/>
<keyword evidence="1" id="KW-0175">Coiled coil</keyword>
<dbReference type="OrthoDB" id="10030336at2759"/>
<reference evidence="4" key="1">
    <citation type="submission" date="2025-08" db="UniProtKB">
        <authorList>
            <consortium name="RefSeq"/>
        </authorList>
    </citation>
    <scope>IDENTIFICATION</scope>
</reference>
<feature type="region of interest" description="Disordered" evidence="2">
    <location>
        <begin position="626"/>
        <end position="658"/>
    </location>
</feature>
<name>A0A7E5VHG8_TRINI</name>
<dbReference type="FunCoup" id="A0A7E5VHG8">
    <property type="interactions" value="52"/>
</dbReference>
<feature type="compositionally biased region" description="Basic and acidic residues" evidence="2">
    <location>
        <begin position="41"/>
        <end position="78"/>
    </location>
</feature>
<dbReference type="PANTHER" id="PTHR11232:SF17">
    <property type="entry name" value="CAPON-LIKE PROTEIN"/>
    <property type="match status" value="1"/>
</dbReference>
<protein>
    <submittedName>
        <fullName evidence="4">Capon-like protein isoform X1</fullName>
    </submittedName>
</protein>
<dbReference type="RefSeq" id="XP_026727772.1">
    <property type="nucleotide sequence ID" value="XM_026871971.1"/>
</dbReference>
<feature type="compositionally biased region" description="Polar residues" evidence="2">
    <location>
        <begin position="626"/>
        <end position="639"/>
    </location>
</feature>
<keyword evidence="3" id="KW-1185">Reference proteome</keyword>
<gene>
    <name evidence="4" type="primary">LOC113493936</name>
</gene>
<feature type="compositionally biased region" description="Basic residues" evidence="2">
    <location>
        <begin position="1"/>
        <end position="10"/>
    </location>
</feature>
<evidence type="ECO:0000313" key="4">
    <source>
        <dbReference type="RefSeq" id="XP_026727772.1"/>
    </source>
</evidence>
<organism evidence="3 4">
    <name type="scientific">Trichoplusia ni</name>
    <name type="common">Cabbage looper</name>
    <dbReference type="NCBI Taxonomy" id="7111"/>
    <lineage>
        <taxon>Eukaryota</taxon>
        <taxon>Metazoa</taxon>
        <taxon>Ecdysozoa</taxon>
        <taxon>Arthropoda</taxon>
        <taxon>Hexapoda</taxon>
        <taxon>Insecta</taxon>
        <taxon>Pterygota</taxon>
        <taxon>Neoptera</taxon>
        <taxon>Endopterygota</taxon>
        <taxon>Lepidoptera</taxon>
        <taxon>Glossata</taxon>
        <taxon>Ditrysia</taxon>
        <taxon>Noctuoidea</taxon>
        <taxon>Noctuidae</taxon>
        <taxon>Plusiinae</taxon>
        <taxon>Trichoplusia</taxon>
    </lineage>
</organism>
<feature type="coiled-coil region" evidence="1">
    <location>
        <begin position="369"/>
        <end position="396"/>
    </location>
</feature>
<dbReference type="KEGG" id="tnl:113493936"/>
<evidence type="ECO:0000313" key="3">
    <source>
        <dbReference type="Proteomes" id="UP000322000"/>
    </source>
</evidence>
<dbReference type="InParanoid" id="A0A7E5VHG8"/>
<dbReference type="Proteomes" id="UP000322000">
    <property type="component" value="Chromosome 5"/>
</dbReference>
<dbReference type="AlphaFoldDB" id="A0A7E5VHG8"/>
<feature type="compositionally biased region" description="Basic and acidic residues" evidence="2">
    <location>
        <begin position="307"/>
        <end position="328"/>
    </location>
</feature>
<dbReference type="PANTHER" id="PTHR11232">
    <property type="entry name" value="PHOSPHOTYROSINE INTERACTION DOMAIN-CONTAINING FAMILY MEMBER"/>
    <property type="match status" value="1"/>
</dbReference>
<proteinExistence type="predicted"/>
<sequence>MSNHRDHSKQRKSEHPLKNLPTEVLLKARSTLFSLGGALKSKNDQQRPKLPKQDTKDKKSHEQRLKSSRSEPEFSEVRKNKHRSRIDDGYSRDYNMGGMRPRPLSVGANKRYDQELEDFHVGSFPKETPLHRQFESAEEVCVQSRLVIPVSERLNQDVQMQDVSERPRKKLSFREPEIVSGGSATLGRSHKIMGVNSLSRRPNRLSLRSDPPLNNLEGVDSDLESQAMRIVRTVGQAFEVCHKMQSNGPDQPAPSTSSAPDQPVPSCSDTAASKEAASDCGASGVSGASEAAASTTKVVVEHVPTASREERPKHLDLLPPPPRKEGKRSTQRPPVAPTIQLPDLPECVTKVDLATGGEEASDATPLSSQHQLQLLRERLEQQAQQTRAAVAQLLLLRDQLAAEQAARCEAQARTHQLLVHNKELLEHIAALVSHLQDRERGSSRPISAQQLTLLPQPKTESAINEAFKPDNKPMCNGNRSPTNTEVLINLISQNTKTNKNVENNNLSFSPFCTSPVQETAKEASSAPCFGGMSNDQIQNYLITKFQNMGGFPNGNSNSNGNEQKSSNINYNQQFFQNCNAFPTIPPLTNHYSNSDLASLLNHKVYKDMCSSTDDFGDLAQAMSVGQSENSLYSNSQPTTSKDSSPDGSSSDEGAPFIMPLSHNGTLTATGEDGRVRLIVPVSPSESTSDVVEAKAEEAQGASGHTLRVPGQEAARAGTLLAPAAPITRTTSEKVPNRSEMMTALRSQWTRHTTK</sequence>